<evidence type="ECO:0000256" key="1">
    <source>
        <dbReference type="SAM" id="MobiDB-lite"/>
    </source>
</evidence>
<evidence type="ECO:0000313" key="2">
    <source>
        <dbReference type="EMBL" id="CAA9558353.1"/>
    </source>
</evidence>
<feature type="non-terminal residue" evidence="2">
    <location>
        <position position="44"/>
    </location>
</feature>
<feature type="region of interest" description="Disordered" evidence="1">
    <location>
        <begin position="1"/>
        <end position="44"/>
    </location>
</feature>
<gene>
    <name evidence="2" type="ORF">AVDCRST_MAG19-1416</name>
</gene>
<name>A0A6J4URE9_9BACT</name>
<sequence length="44" mass="4690">AARSRSAGAHPPSRNGRIGRGGQSGPRPAERERCPPRVSSLQRI</sequence>
<protein>
    <submittedName>
        <fullName evidence="2">Uncharacterized protein</fullName>
    </submittedName>
</protein>
<feature type="non-terminal residue" evidence="2">
    <location>
        <position position="1"/>
    </location>
</feature>
<dbReference type="AlphaFoldDB" id="A0A6J4URE9"/>
<proteinExistence type="predicted"/>
<accession>A0A6J4URE9</accession>
<dbReference type="EMBL" id="CADCWL010000063">
    <property type="protein sequence ID" value="CAA9558353.1"/>
    <property type="molecule type" value="Genomic_DNA"/>
</dbReference>
<organism evidence="2">
    <name type="scientific">uncultured Thermomicrobiales bacterium</name>
    <dbReference type="NCBI Taxonomy" id="1645740"/>
    <lineage>
        <taxon>Bacteria</taxon>
        <taxon>Pseudomonadati</taxon>
        <taxon>Thermomicrobiota</taxon>
        <taxon>Thermomicrobia</taxon>
        <taxon>Thermomicrobiales</taxon>
        <taxon>environmental samples</taxon>
    </lineage>
</organism>
<reference evidence="2" key="1">
    <citation type="submission" date="2020-02" db="EMBL/GenBank/DDBJ databases">
        <authorList>
            <person name="Meier V. D."/>
        </authorList>
    </citation>
    <scope>NUCLEOTIDE SEQUENCE</scope>
    <source>
        <strain evidence="2">AVDCRST_MAG19</strain>
    </source>
</reference>